<dbReference type="InterPro" id="IPR000572">
    <property type="entry name" value="OxRdtase_Mopterin-bd_dom"/>
</dbReference>
<dbReference type="GO" id="GO:0008482">
    <property type="term" value="F:sulfite oxidase activity"/>
    <property type="evidence" value="ECO:0007669"/>
    <property type="project" value="TreeGrafter"/>
</dbReference>
<dbReference type="GO" id="GO:0020037">
    <property type="term" value="F:heme binding"/>
    <property type="evidence" value="ECO:0007669"/>
    <property type="project" value="TreeGrafter"/>
</dbReference>
<evidence type="ECO:0000256" key="1">
    <source>
        <dbReference type="ARBA" id="ARBA00001924"/>
    </source>
</evidence>
<gene>
    <name evidence="7" type="ORF">B0T46_23190</name>
</gene>
<dbReference type="GO" id="GO:0043546">
    <property type="term" value="F:molybdopterin cofactor binding"/>
    <property type="evidence" value="ECO:0007669"/>
    <property type="project" value="TreeGrafter"/>
</dbReference>
<evidence type="ECO:0000256" key="4">
    <source>
        <dbReference type="ARBA" id="ARBA00023002"/>
    </source>
</evidence>
<dbReference type="SUPFAM" id="SSF81296">
    <property type="entry name" value="E set domains"/>
    <property type="match status" value="1"/>
</dbReference>
<dbReference type="Pfam" id="PF00174">
    <property type="entry name" value="Oxidored_molyb"/>
    <property type="match status" value="1"/>
</dbReference>
<dbReference type="Gene3D" id="3.90.420.10">
    <property type="entry name" value="Oxidoreductase, molybdopterin-binding domain"/>
    <property type="match status" value="1"/>
</dbReference>
<evidence type="ECO:0000313" key="8">
    <source>
        <dbReference type="Proteomes" id="UP000188836"/>
    </source>
</evidence>
<feature type="domain" description="Moybdenum cofactor oxidoreductase dimerisation" evidence="6">
    <location>
        <begin position="262"/>
        <end position="346"/>
    </location>
</feature>
<proteinExistence type="predicted"/>
<dbReference type="Gene3D" id="2.60.40.650">
    <property type="match status" value="1"/>
</dbReference>
<organism evidence="7 8">
    <name type="scientific">Nocardia donostiensis</name>
    <dbReference type="NCBI Taxonomy" id="1538463"/>
    <lineage>
        <taxon>Bacteria</taxon>
        <taxon>Bacillati</taxon>
        <taxon>Actinomycetota</taxon>
        <taxon>Actinomycetes</taxon>
        <taxon>Mycobacteriales</taxon>
        <taxon>Nocardiaceae</taxon>
        <taxon>Nocardia</taxon>
    </lineage>
</organism>
<dbReference type="CDD" id="cd02110">
    <property type="entry name" value="SO_family_Moco_dimer"/>
    <property type="match status" value="1"/>
</dbReference>
<keyword evidence="8" id="KW-1185">Reference proteome</keyword>
<feature type="domain" description="Oxidoreductase molybdopterin-binding" evidence="5">
    <location>
        <begin position="49"/>
        <end position="219"/>
    </location>
</feature>
<dbReference type="EMBL" id="MUMY01000025">
    <property type="protein sequence ID" value="ONM46410.1"/>
    <property type="molecule type" value="Genomic_DNA"/>
</dbReference>
<reference evidence="7 8" key="1">
    <citation type="journal article" date="2016" name="Antonie Van Leeuwenhoek">
        <title>Nocardia donostiensis sp. nov., isolated from human respiratory specimens.</title>
        <authorList>
            <person name="Ercibengoa M."/>
            <person name="Bell M."/>
            <person name="Marimon J.M."/>
            <person name="Humrighouse B."/>
            <person name="Klenk H.P."/>
            <person name="Potter G."/>
            <person name="Perez-Trallero E."/>
        </authorList>
    </citation>
    <scope>NUCLEOTIDE SEQUENCE [LARGE SCALE GENOMIC DNA]</scope>
    <source>
        <strain evidence="7 8">X1655</strain>
    </source>
</reference>
<keyword evidence="2" id="KW-0500">Molybdenum</keyword>
<dbReference type="Pfam" id="PF03404">
    <property type="entry name" value="Mo-co_dimer"/>
    <property type="match status" value="1"/>
</dbReference>
<comment type="cofactor">
    <cofactor evidence="1">
        <name>Mo-molybdopterin</name>
        <dbReference type="ChEBI" id="CHEBI:71302"/>
    </cofactor>
</comment>
<comment type="caution">
    <text evidence="7">The sequence shown here is derived from an EMBL/GenBank/DDBJ whole genome shotgun (WGS) entry which is preliminary data.</text>
</comment>
<evidence type="ECO:0000259" key="6">
    <source>
        <dbReference type="Pfam" id="PF03404"/>
    </source>
</evidence>
<accession>A0A1V2TA85</accession>
<evidence type="ECO:0000259" key="5">
    <source>
        <dbReference type="Pfam" id="PF00174"/>
    </source>
</evidence>
<dbReference type="InterPro" id="IPR014756">
    <property type="entry name" value="Ig_E-set"/>
</dbReference>
<dbReference type="OrthoDB" id="9795587at2"/>
<dbReference type="InterPro" id="IPR036374">
    <property type="entry name" value="OxRdtase_Mopterin-bd_sf"/>
</dbReference>
<dbReference type="PRINTS" id="PR00407">
    <property type="entry name" value="EUMOPTERIN"/>
</dbReference>
<sequence length="355" mass="39189">MSRAGARAVVKPTPPELMEDFGDGLNYGTRLSNHPGYLTPIDRFFVRNHGATPVIDARTWQLRVDGSGVRRPVVFSYEQLWEMPLTSVVRAIQCAGNGRVFFAERFGREAEGTQWRTGALSTAEWTGVRLRELLERAGPTVYARDVMPEGLDELRFDRPMPLAKAMADDTIVALAMNGEVLPCDHGFPARVVVSGWVGTASVKWVGRIQVAAEELHSYWNTRDYVLAGPGYPRVGPAEGVPITVVPPMSVIELDWPAVIPSGARTIRGRAFSGADRVVRVAVQADDAAWRQARLLEPNIAGAWVRWEIDWLATPGEHGLRVRATDAQGNVQPDTVPWNDHGCLYNAVVAHPVRVW</sequence>
<dbReference type="InterPro" id="IPR008335">
    <property type="entry name" value="Mopterin_OxRdtase_euk"/>
</dbReference>
<evidence type="ECO:0000256" key="2">
    <source>
        <dbReference type="ARBA" id="ARBA00022505"/>
    </source>
</evidence>
<dbReference type="PANTHER" id="PTHR19372">
    <property type="entry name" value="SULFITE REDUCTASE"/>
    <property type="match status" value="1"/>
</dbReference>
<dbReference type="STRING" id="1538463.B0T36_05930"/>
<dbReference type="SUPFAM" id="SSF56524">
    <property type="entry name" value="Oxidoreductase molybdopterin-binding domain"/>
    <property type="match status" value="1"/>
</dbReference>
<dbReference type="Proteomes" id="UP000188836">
    <property type="component" value="Unassembled WGS sequence"/>
</dbReference>
<evidence type="ECO:0000313" key="7">
    <source>
        <dbReference type="EMBL" id="ONM46410.1"/>
    </source>
</evidence>
<dbReference type="InterPro" id="IPR005066">
    <property type="entry name" value="MoCF_OxRdtse_dimer"/>
</dbReference>
<keyword evidence="4" id="KW-0560">Oxidoreductase</keyword>
<dbReference type="GO" id="GO:0030151">
    <property type="term" value="F:molybdenum ion binding"/>
    <property type="evidence" value="ECO:0007669"/>
    <property type="project" value="InterPro"/>
</dbReference>
<dbReference type="GO" id="GO:0006790">
    <property type="term" value="P:sulfur compound metabolic process"/>
    <property type="evidence" value="ECO:0007669"/>
    <property type="project" value="TreeGrafter"/>
</dbReference>
<evidence type="ECO:0000256" key="3">
    <source>
        <dbReference type="ARBA" id="ARBA00022723"/>
    </source>
</evidence>
<name>A0A1V2TA85_9NOCA</name>
<dbReference type="AlphaFoldDB" id="A0A1V2TA85"/>
<protein>
    <submittedName>
        <fullName evidence="7">Molybdopterin-binding oxidoreductase</fullName>
    </submittedName>
</protein>
<dbReference type="PANTHER" id="PTHR19372:SF7">
    <property type="entry name" value="SULFITE OXIDASE, MITOCHONDRIAL"/>
    <property type="match status" value="1"/>
</dbReference>
<keyword evidence="3" id="KW-0479">Metal-binding</keyword>